<evidence type="ECO:0000313" key="4">
    <source>
        <dbReference type="Proteomes" id="UP001497482"/>
    </source>
</evidence>
<gene>
    <name evidence="3" type="ORF">KC01_LOCUS27736</name>
</gene>
<reference evidence="3 4" key="1">
    <citation type="submission" date="2024-04" db="EMBL/GenBank/DDBJ databases">
        <authorList>
            <person name="Waldvogel A.-M."/>
            <person name="Schoenle A."/>
        </authorList>
    </citation>
    <scope>NUCLEOTIDE SEQUENCE [LARGE SCALE GENOMIC DNA]</scope>
</reference>
<keyword evidence="1" id="KW-1133">Transmembrane helix</keyword>
<feature type="transmembrane region" description="Helical" evidence="1">
    <location>
        <begin position="6"/>
        <end position="24"/>
    </location>
</feature>
<feature type="domain" description="Ig-like" evidence="2">
    <location>
        <begin position="61"/>
        <end position="143"/>
    </location>
</feature>
<dbReference type="Proteomes" id="UP001497482">
    <property type="component" value="Chromosome 23"/>
</dbReference>
<dbReference type="InterPro" id="IPR007110">
    <property type="entry name" value="Ig-like_dom"/>
</dbReference>
<sequence length="232" mass="26148">MCLNPLTVSMAAYGGVLLLSLLLCSDCDKIVREGADDCGLKIQHVLPVEAGVYHCGQSNPPHISSLPVSVVTVTDEVKPLGSKFRCEAVSSSIVVSMRWLHQGRELNQSDPKLMINSHRKNTALWVPRDHPLYRDKNQLECEVVQGEEIHVFSLIQKTPEPSGLFTDDTTHFDMNVRYVVVCFLLIALLLCLSVTLVWTHSSGCRFLRGQNNEEVYYENIRESSRLHRRMAQ</sequence>
<dbReference type="EMBL" id="OZ035845">
    <property type="protein sequence ID" value="CAL1599468.1"/>
    <property type="molecule type" value="Genomic_DNA"/>
</dbReference>
<keyword evidence="1" id="KW-0472">Membrane</keyword>
<evidence type="ECO:0000259" key="2">
    <source>
        <dbReference type="PROSITE" id="PS50835"/>
    </source>
</evidence>
<organism evidence="3 4">
    <name type="scientific">Knipowitschia caucasica</name>
    <name type="common">Caucasian dwarf goby</name>
    <name type="synonym">Pomatoschistus caucasicus</name>
    <dbReference type="NCBI Taxonomy" id="637954"/>
    <lineage>
        <taxon>Eukaryota</taxon>
        <taxon>Metazoa</taxon>
        <taxon>Chordata</taxon>
        <taxon>Craniata</taxon>
        <taxon>Vertebrata</taxon>
        <taxon>Euteleostomi</taxon>
        <taxon>Actinopterygii</taxon>
        <taxon>Neopterygii</taxon>
        <taxon>Teleostei</taxon>
        <taxon>Neoteleostei</taxon>
        <taxon>Acanthomorphata</taxon>
        <taxon>Gobiaria</taxon>
        <taxon>Gobiiformes</taxon>
        <taxon>Gobioidei</taxon>
        <taxon>Gobiidae</taxon>
        <taxon>Gobiinae</taxon>
        <taxon>Knipowitschia</taxon>
    </lineage>
</organism>
<keyword evidence="1" id="KW-0812">Transmembrane</keyword>
<dbReference type="AlphaFoldDB" id="A0AAV2LE94"/>
<accession>A0AAV2LE94</accession>
<keyword evidence="4" id="KW-1185">Reference proteome</keyword>
<name>A0AAV2LE94_KNICA</name>
<evidence type="ECO:0000256" key="1">
    <source>
        <dbReference type="SAM" id="Phobius"/>
    </source>
</evidence>
<feature type="transmembrane region" description="Helical" evidence="1">
    <location>
        <begin position="178"/>
        <end position="198"/>
    </location>
</feature>
<proteinExistence type="predicted"/>
<dbReference type="PROSITE" id="PS50835">
    <property type="entry name" value="IG_LIKE"/>
    <property type="match status" value="1"/>
</dbReference>
<evidence type="ECO:0000313" key="3">
    <source>
        <dbReference type="EMBL" id="CAL1599468.1"/>
    </source>
</evidence>
<protein>
    <recommendedName>
        <fullName evidence="2">Ig-like domain-containing protein</fullName>
    </recommendedName>
</protein>